<sequence length="209" mass="22518">MTKKGVAALILPALLSACIPGGRGRPVVRDLSSRDFGRCLSELRAMGVEVTPLKDRTFPNGCAARQSLKLVSFGIPTTNLTAMRCPLVRAFVLWSRDAQALATAELGSPIRKLESYGSFACRPVNNKAGNRLSEHGFANAVDIAAFQLTDGRRITVRGGWGGPDSQVRGFLRAAHRAGCRRFGVVLGPDANALHADHFHFDMGKGPYCR</sequence>
<feature type="domain" description="Extensin-like C-terminal" evidence="1">
    <location>
        <begin position="38"/>
        <end position="209"/>
    </location>
</feature>
<evidence type="ECO:0000313" key="2">
    <source>
        <dbReference type="EMBL" id="SFR96196.1"/>
    </source>
</evidence>
<gene>
    <name evidence="2" type="ORF">SAMN05192580_1944</name>
</gene>
<evidence type="ECO:0000259" key="1">
    <source>
        <dbReference type="Pfam" id="PF06904"/>
    </source>
</evidence>
<dbReference type="EMBL" id="FOZG01000002">
    <property type="protein sequence ID" value="SFR96196.1"/>
    <property type="molecule type" value="Genomic_DNA"/>
</dbReference>
<dbReference type="AlphaFoldDB" id="A0A1I6KY83"/>
<proteinExistence type="predicted"/>
<dbReference type="OrthoDB" id="9809788at2"/>
<reference evidence="2 3" key="1">
    <citation type="submission" date="2016-10" db="EMBL/GenBank/DDBJ databases">
        <authorList>
            <person name="de Groot N.N."/>
        </authorList>
    </citation>
    <scope>NUCLEOTIDE SEQUENCE [LARGE SCALE GENOMIC DNA]</scope>
    <source>
        <strain evidence="2 3">S5-249</strain>
    </source>
</reference>
<keyword evidence="3" id="KW-1185">Reference proteome</keyword>
<organism evidence="2 3">
    <name type="scientific">Sphingomonas jatrophae</name>
    <dbReference type="NCBI Taxonomy" id="1166337"/>
    <lineage>
        <taxon>Bacteria</taxon>
        <taxon>Pseudomonadati</taxon>
        <taxon>Pseudomonadota</taxon>
        <taxon>Alphaproteobacteria</taxon>
        <taxon>Sphingomonadales</taxon>
        <taxon>Sphingomonadaceae</taxon>
        <taxon>Sphingomonas</taxon>
    </lineage>
</organism>
<name>A0A1I6KY83_9SPHN</name>
<dbReference type="InterPro" id="IPR009683">
    <property type="entry name" value="Extensin-like_C"/>
</dbReference>
<dbReference type="Proteomes" id="UP000198824">
    <property type="component" value="Unassembled WGS sequence"/>
</dbReference>
<dbReference type="RefSeq" id="WP_093314076.1">
    <property type="nucleotide sequence ID" value="NZ_FOZG01000002.1"/>
</dbReference>
<protein>
    <submittedName>
        <fullName evidence="2">Extensin-like protein C-terminus</fullName>
    </submittedName>
</protein>
<dbReference type="PROSITE" id="PS51257">
    <property type="entry name" value="PROKAR_LIPOPROTEIN"/>
    <property type="match status" value="1"/>
</dbReference>
<dbReference type="STRING" id="1166337.SAMN05192580_1944"/>
<dbReference type="Pfam" id="PF06904">
    <property type="entry name" value="Extensin-like_C"/>
    <property type="match status" value="1"/>
</dbReference>
<accession>A0A1I6KY83</accession>
<evidence type="ECO:0000313" key="3">
    <source>
        <dbReference type="Proteomes" id="UP000198824"/>
    </source>
</evidence>